<protein>
    <submittedName>
        <fullName evidence="1">Uncharacterized protein</fullName>
    </submittedName>
</protein>
<dbReference type="Proteomes" id="UP000010087">
    <property type="component" value="Chromosome 1"/>
</dbReference>
<name>A0A0H3HJV1_BURP2</name>
<evidence type="ECO:0000313" key="1">
    <source>
        <dbReference type="EMBL" id="AFI66202.1"/>
    </source>
</evidence>
<dbReference type="AlphaFoldDB" id="A0A0H3HJV1"/>
<organism evidence="1 2">
    <name type="scientific">Burkholderia pseudomallei (strain 1026b)</name>
    <dbReference type="NCBI Taxonomy" id="884204"/>
    <lineage>
        <taxon>Bacteria</taxon>
        <taxon>Pseudomonadati</taxon>
        <taxon>Pseudomonadota</taxon>
        <taxon>Betaproteobacteria</taxon>
        <taxon>Burkholderiales</taxon>
        <taxon>Burkholderiaceae</taxon>
        <taxon>Burkholderia</taxon>
        <taxon>pseudomallei group</taxon>
    </lineage>
</organism>
<reference evidence="1 2" key="1">
    <citation type="journal article" date="2012" name="PLoS ONE">
        <title>Evolution of Burkholderia pseudomallei in recurrent melioidosis.</title>
        <authorList>
            <person name="Hayden H.S."/>
            <person name="Lim R."/>
            <person name="Brittnacher M.J."/>
            <person name="Sims E.H."/>
            <person name="Ramage E.R."/>
            <person name="Fong C."/>
            <person name="Wu Z."/>
            <person name="Crist E."/>
            <person name="Chang J."/>
            <person name="Zhou Y."/>
            <person name="Radey M."/>
            <person name="Rohmer L."/>
            <person name="Haugen E."/>
            <person name="Gillett W."/>
            <person name="Wuthiekanun V."/>
            <person name="Peacock S.J."/>
            <person name="Kaul R."/>
            <person name="Miller S.I."/>
            <person name="Manoil C."/>
            <person name="Jacobs M.A."/>
        </authorList>
    </citation>
    <scope>NUCLEOTIDE SEQUENCE [LARGE SCALE GENOMIC DNA]</scope>
    <source>
        <strain evidence="1 2">1026b</strain>
    </source>
</reference>
<proteinExistence type="predicted"/>
<accession>A0A0H3HJV1</accession>
<evidence type="ECO:0000313" key="2">
    <source>
        <dbReference type="Proteomes" id="UP000010087"/>
    </source>
</evidence>
<dbReference type="KEGG" id="bpz:BP1026B_I1573"/>
<dbReference type="EMBL" id="CP002833">
    <property type="protein sequence ID" value="AFI66202.1"/>
    <property type="molecule type" value="Genomic_DNA"/>
</dbReference>
<sequence>MGMRRAAARLGRLLRANGRCVFCGVARCRPPRAKPIAPHWAIETRAFSRIVISLVPSPLRVCPRRLCRLSRLCGLCRRSSMGAREAFGIAAAKRGARKARLHRCVRRDAAGHTGRMTFAHGGAHAAALFRDANECRMRRHAARERPRRVHRAGRQFISKY</sequence>
<gene>
    <name evidence="1" type="ordered locus">BP1026B_I1573</name>
</gene>